<dbReference type="PROSITE" id="PS00962">
    <property type="entry name" value="RIBOSOMAL_S2_1"/>
    <property type="match status" value="1"/>
</dbReference>
<dbReference type="GO" id="GO:0006412">
    <property type="term" value="P:translation"/>
    <property type="evidence" value="ECO:0007669"/>
    <property type="project" value="UniProtKB-UniRule"/>
</dbReference>
<evidence type="ECO:0000256" key="2">
    <source>
        <dbReference type="ARBA" id="ARBA00022980"/>
    </source>
</evidence>
<evidence type="ECO:0000256" key="4">
    <source>
        <dbReference type="ARBA" id="ARBA00035256"/>
    </source>
</evidence>
<dbReference type="SUPFAM" id="SSF52313">
    <property type="entry name" value="Ribosomal protein S2"/>
    <property type="match status" value="1"/>
</dbReference>
<name>A0A1F8C584_9BACT</name>
<dbReference type="STRING" id="1802525.A2975_01370"/>
<keyword evidence="2 5" id="KW-0689">Ribosomal protein</keyword>
<dbReference type="NCBIfam" id="TIGR01011">
    <property type="entry name" value="rpsB_bact"/>
    <property type="match status" value="1"/>
</dbReference>
<keyword evidence="3 5" id="KW-0687">Ribonucleoprotein</keyword>
<dbReference type="GO" id="GO:0003735">
    <property type="term" value="F:structural constituent of ribosome"/>
    <property type="evidence" value="ECO:0007669"/>
    <property type="project" value="InterPro"/>
</dbReference>
<dbReference type="Gene3D" id="3.40.50.10490">
    <property type="entry name" value="Glucose-6-phosphate isomerase like protein, domain 1"/>
    <property type="match status" value="1"/>
</dbReference>
<dbReference type="AlphaFoldDB" id="A0A1F8C584"/>
<evidence type="ECO:0000256" key="3">
    <source>
        <dbReference type="ARBA" id="ARBA00023274"/>
    </source>
</evidence>
<comment type="caution">
    <text evidence="7">The sequence shown here is derived from an EMBL/GenBank/DDBJ whole genome shotgun (WGS) entry which is preliminary data.</text>
</comment>
<dbReference type="PANTHER" id="PTHR12534:SF0">
    <property type="entry name" value="SMALL RIBOSOMAL SUBUNIT PROTEIN US2M"/>
    <property type="match status" value="1"/>
</dbReference>
<evidence type="ECO:0000313" key="7">
    <source>
        <dbReference type="EMBL" id="OGM70908.1"/>
    </source>
</evidence>
<sequence>MASAKKIDVTLEELMEAGAHFGHQSKRWNPLMKPYIYGEKDGVHIFDLAKTREALLEALEEITKAAKESKVILLVGTKKQASDKTKEIAEATGMPYVAERWLGGTITNFEQMAKSIKRLEEMKKKTADGEYKDLTKMERLMKAREITKMERKFGGIAKLTKAPDMLVVIDIKKDKGAVREARVAGIPVVGIADTNADPRSVDFPVPMNDDATKALEFFLELVGKAVKMGKGKK</sequence>
<dbReference type="HAMAP" id="MF_00291_B">
    <property type="entry name" value="Ribosomal_uS2_B"/>
    <property type="match status" value="1"/>
</dbReference>
<reference evidence="7 8" key="1">
    <citation type="journal article" date="2016" name="Nat. Commun.">
        <title>Thousands of microbial genomes shed light on interconnected biogeochemical processes in an aquifer system.</title>
        <authorList>
            <person name="Anantharaman K."/>
            <person name="Brown C.T."/>
            <person name="Hug L.A."/>
            <person name="Sharon I."/>
            <person name="Castelle C.J."/>
            <person name="Probst A.J."/>
            <person name="Thomas B.C."/>
            <person name="Singh A."/>
            <person name="Wilkins M.J."/>
            <person name="Karaoz U."/>
            <person name="Brodie E.L."/>
            <person name="Williams K.H."/>
            <person name="Hubbard S.S."/>
            <person name="Banfield J.F."/>
        </authorList>
    </citation>
    <scope>NUCLEOTIDE SEQUENCE [LARGE SCALE GENOMIC DNA]</scope>
</reference>
<dbReference type="InterPro" id="IPR023591">
    <property type="entry name" value="Ribosomal_uS2_flav_dom_sf"/>
</dbReference>
<evidence type="ECO:0000313" key="8">
    <source>
        <dbReference type="Proteomes" id="UP000178429"/>
    </source>
</evidence>
<dbReference type="CDD" id="cd01425">
    <property type="entry name" value="RPS2"/>
    <property type="match status" value="1"/>
</dbReference>
<gene>
    <name evidence="5" type="primary">rpsB</name>
    <name evidence="7" type="ORF">A2975_01370</name>
</gene>
<dbReference type="InterPro" id="IPR005706">
    <property type="entry name" value="Ribosomal_uS2_bac/mit/plastid"/>
</dbReference>
<dbReference type="EMBL" id="MGHL01000001">
    <property type="protein sequence ID" value="OGM70908.1"/>
    <property type="molecule type" value="Genomic_DNA"/>
</dbReference>
<accession>A0A1F8C584</accession>
<evidence type="ECO:0000256" key="5">
    <source>
        <dbReference type="HAMAP-Rule" id="MF_00291"/>
    </source>
</evidence>
<dbReference type="InterPro" id="IPR018130">
    <property type="entry name" value="Ribosomal_uS2_CS"/>
</dbReference>
<protein>
    <recommendedName>
        <fullName evidence="4 5">Small ribosomal subunit protein uS2</fullName>
    </recommendedName>
</protein>
<dbReference type="Proteomes" id="UP000178429">
    <property type="component" value="Unassembled WGS sequence"/>
</dbReference>
<evidence type="ECO:0000256" key="1">
    <source>
        <dbReference type="ARBA" id="ARBA00006242"/>
    </source>
</evidence>
<proteinExistence type="inferred from homology"/>
<dbReference type="PANTHER" id="PTHR12534">
    <property type="entry name" value="30S RIBOSOMAL PROTEIN S2 PROKARYOTIC AND ORGANELLAR"/>
    <property type="match status" value="1"/>
</dbReference>
<evidence type="ECO:0000256" key="6">
    <source>
        <dbReference type="RuleBase" id="RU003631"/>
    </source>
</evidence>
<dbReference type="PRINTS" id="PR00395">
    <property type="entry name" value="RIBOSOMALS2"/>
</dbReference>
<dbReference type="Pfam" id="PF00318">
    <property type="entry name" value="Ribosomal_S2"/>
    <property type="match status" value="1"/>
</dbReference>
<organism evidence="7 8">
    <name type="scientific">Candidatus Woesebacteria bacterium RIFCSPLOWO2_01_FULL_44_14</name>
    <dbReference type="NCBI Taxonomy" id="1802525"/>
    <lineage>
        <taxon>Bacteria</taxon>
        <taxon>Candidatus Woeseibacteriota</taxon>
    </lineage>
</organism>
<dbReference type="PROSITE" id="PS00963">
    <property type="entry name" value="RIBOSOMAL_S2_2"/>
    <property type="match status" value="1"/>
</dbReference>
<comment type="similarity">
    <text evidence="1 5 6">Belongs to the universal ribosomal protein uS2 family.</text>
</comment>
<dbReference type="Gene3D" id="1.10.287.610">
    <property type="entry name" value="Helix hairpin bin"/>
    <property type="match status" value="1"/>
</dbReference>
<dbReference type="GO" id="GO:0022627">
    <property type="term" value="C:cytosolic small ribosomal subunit"/>
    <property type="evidence" value="ECO:0007669"/>
    <property type="project" value="TreeGrafter"/>
</dbReference>
<dbReference type="InterPro" id="IPR001865">
    <property type="entry name" value="Ribosomal_uS2"/>
</dbReference>